<evidence type="ECO:0000313" key="1">
    <source>
        <dbReference type="EMBL" id="HFB53532.1"/>
    </source>
</evidence>
<reference evidence="1" key="1">
    <citation type="journal article" date="2020" name="mSystems">
        <title>Genome- and Community-Level Interaction Insights into Carbon Utilization and Element Cycling Functions of Hydrothermarchaeota in Hydrothermal Sediment.</title>
        <authorList>
            <person name="Zhou Z."/>
            <person name="Liu Y."/>
            <person name="Xu W."/>
            <person name="Pan J."/>
            <person name="Luo Z.H."/>
            <person name="Li M."/>
        </authorList>
    </citation>
    <scope>NUCLEOTIDE SEQUENCE [LARGE SCALE GENOMIC DNA]</scope>
    <source>
        <strain evidence="1">HyVt-507</strain>
    </source>
</reference>
<dbReference type="Proteomes" id="UP000886390">
    <property type="component" value="Unassembled WGS sequence"/>
</dbReference>
<dbReference type="AlphaFoldDB" id="A0A7C3G668"/>
<feature type="non-terminal residue" evidence="1">
    <location>
        <position position="1"/>
    </location>
</feature>
<proteinExistence type="predicted"/>
<sequence>KNSIADLELRRTQLKKSIRDKKVSKQGFVLYSIDVKEGQVVNVATPLAKVADTSKALLTIYVDTDELTDIQSKKVYIDGKKTAYKVSRVLGIADGVNISKYKVQIVVDPPKIFSKLVQVELREE</sequence>
<accession>A0A7C3G668</accession>
<name>A0A7C3G668_9BACT</name>
<protein>
    <submittedName>
        <fullName evidence="1">HlyD family secretion protein</fullName>
    </submittedName>
</protein>
<gene>
    <name evidence="1" type="ORF">ENJ67_02255</name>
</gene>
<dbReference type="EMBL" id="DRNH01000117">
    <property type="protein sequence ID" value="HFB53532.1"/>
    <property type="molecule type" value="Genomic_DNA"/>
</dbReference>
<comment type="caution">
    <text evidence="1">The sequence shown here is derived from an EMBL/GenBank/DDBJ whole genome shotgun (WGS) entry which is preliminary data.</text>
</comment>
<organism evidence="1">
    <name type="scientific">Sulfurimonas autotrophica</name>
    <dbReference type="NCBI Taxonomy" id="202747"/>
    <lineage>
        <taxon>Bacteria</taxon>
        <taxon>Pseudomonadati</taxon>
        <taxon>Campylobacterota</taxon>
        <taxon>Epsilonproteobacteria</taxon>
        <taxon>Campylobacterales</taxon>
        <taxon>Sulfurimonadaceae</taxon>
        <taxon>Sulfurimonas</taxon>
    </lineage>
</organism>